<dbReference type="RefSeq" id="WP_345256591.1">
    <property type="nucleotide sequence ID" value="NZ_BAABGY010000008.1"/>
</dbReference>
<proteinExistence type="predicted"/>
<sequence length="82" mass="9441">MRLSDFVLLCPGEKKFTVLHRGVLVAKRAIPGHLVLLFQMKGYYVEAFCHVESKAIARYSAFVDPRHLDVYLDAIRLDELLH</sequence>
<accession>A0ABP8H7P6</accession>
<gene>
    <name evidence="1" type="ORF">GCM10023184_30280</name>
</gene>
<comment type="caution">
    <text evidence="1">The sequence shown here is derived from an EMBL/GenBank/DDBJ whole genome shotgun (WGS) entry which is preliminary data.</text>
</comment>
<dbReference type="EMBL" id="BAABGY010000008">
    <property type="protein sequence ID" value="GAA4335480.1"/>
    <property type="molecule type" value="Genomic_DNA"/>
</dbReference>
<reference evidence="2" key="1">
    <citation type="journal article" date="2019" name="Int. J. Syst. Evol. Microbiol.">
        <title>The Global Catalogue of Microorganisms (GCM) 10K type strain sequencing project: providing services to taxonomists for standard genome sequencing and annotation.</title>
        <authorList>
            <consortium name="The Broad Institute Genomics Platform"/>
            <consortium name="The Broad Institute Genome Sequencing Center for Infectious Disease"/>
            <person name="Wu L."/>
            <person name="Ma J."/>
        </authorList>
    </citation>
    <scope>NUCLEOTIDE SEQUENCE [LARGE SCALE GENOMIC DNA]</scope>
    <source>
        <strain evidence="2">JCM 17919</strain>
    </source>
</reference>
<keyword evidence="2" id="KW-1185">Reference proteome</keyword>
<evidence type="ECO:0000313" key="2">
    <source>
        <dbReference type="Proteomes" id="UP001501725"/>
    </source>
</evidence>
<evidence type="ECO:0000313" key="1">
    <source>
        <dbReference type="EMBL" id="GAA4335480.1"/>
    </source>
</evidence>
<organism evidence="1 2">
    <name type="scientific">Flaviaesturariibacter amylovorans</name>
    <dbReference type="NCBI Taxonomy" id="1084520"/>
    <lineage>
        <taxon>Bacteria</taxon>
        <taxon>Pseudomonadati</taxon>
        <taxon>Bacteroidota</taxon>
        <taxon>Chitinophagia</taxon>
        <taxon>Chitinophagales</taxon>
        <taxon>Chitinophagaceae</taxon>
        <taxon>Flaviaestuariibacter</taxon>
    </lineage>
</organism>
<name>A0ABP8H7P6_9BACT</name>
<protein>
    <submittedName>
        <fullName evidence="1">Uncharacterized protein</fullName>
    </submittedName>
</protein>
<dbReference type="Proteomes" id="UP001501725">
    <property type="component" value="Unassembled WGS sequence"/>
</dbReference>